<name>A0A0C2T0D9_AMAMK</name>
<dbReference type="Proteomes" id="UP000054549">
    <property type="component" value="Unassembled WGS sequence"/>
</dbReference>
<evidence type="ECO:0000313" key="1">
    <source>
        <dbReference type="EMBL" id="KIL54452.1"/>
    </source>
</evidence>
<dbReference type="Pfam" id="PF18759">
    <property type="entry name" value="Plavaka"/>
    <property type="match status" value="1"/>
</dbReference>
<dbReference type="HOGENOM" id="CLU_006344_4_3_1"/>
<dbReference type="EMBL" id="KN818598">
    <property type="protein sequence ID" value="KIL54930.1"/>
    <property type="molecule type" value="Genomic_DNA"/>
</dbReference>
<dbReference type="OrthoDB" id="2576233at2759"/>
<reference evidence="3 4" key="1">
    <citation type="submission" date="2014-04" db="EMBL/GenBank/DDBJ databases">
        <title>Evolutionary Origins and Diversification of the Mycorrhizal Mutualists.</title>
        <authorList>
            <consortium name="DOE Joint Genome Institute"/>
            <consortium name="Mycorrhizal Genomics Consortium"/>
            <person name="Kohler A."/>
            <person name="Kuo A."/>
            <person name="Nagy L.G."/>
            <person name="Floudas D."/>
            <person name="Copeland A."/>
            <person name="Barry K.W."/>
            <person name="Cichocki N."/>
            <person name="Veneault-Fourrey C."/>
            <person name="LaButti K."/>
            <person name="Lindquist E.A."/>
            <person name="Lipzen A."/>
            <person name="Lundell T."/>
            <person name="Morin E."/>
            <person name="Murat C."/>
            <person name="Riley R."/>
            <person name="Ohm R."/>
            <person name="Sun H."/>
            <person name="Tunlid A."/>
            <person name="Henrissat B."/>
            <person name="Grigoriev I.V."/>
            <person name="Hibbett D.S."/>
            <person name="Martin F."/>
        </authorList>
    </citation>
    <scope>NUCLEOTIDE SEQUENCE [LARGE SCALE GENOMIC DNA]</scope>
    <source>
        <strain evidence="3 4">Koide BX008</strain>
    </source>
</reference>
<dbReference type="EMBL" id="KN818742">
    <property type="protein sequence ID" value="KIL54452.1"/>
    <property type="molecule type" value="Genomic_DNA"/>
</dbReference>
<evidence type="ECO:0000313" key="2">
    <source>
        <dbReference type="EMBL" id="KIL54930.1"/>
    </source>
</evidence>
<accession>A0A0C2T0D9</accession>
<feature type="non-terminal residue" evidence="3">
    <location>
        <position position="1"/>
    </location>
</feature>
<evidence type="ECO:0000313" key="4">
    <source>
        <dbReference type="Proteomes" id="UP000054549"/>
    </source>
</evidence>
<proteinExistence type="predicted"/>
<dbReference type="EMBL" id="KN818308">
    <property type="protein sequence ID" value="KIL59899.1"/>
    <property type="molecule type" value="Genomic_DNA"/>
</dbReference>
<gene>
    <name evidence="3" type="ORF">M378DRAFT_29088</name>
    <name evidence="2" type="ORF">M378DRAFT_62825</name>
    <name evidence="1" type="ORF">M378DRAFT_64366</name>
</gene>
<evidence type="ECO:0000313" key="3">
    <source>
        <dbReference type="EMBL" id="KIL59899.1"/>
    </source>
</evidence>
<sequence>ASYRQLLDSDKEYAPFSSKLDWEIARWAKLHGPSSAAVTELLQIEGVVQKLALSYKNVRELNSVIDQQLPGRPRFHRYDLQVGGEVTIMYARDILLCVQALYGDPSFTRSLIFRPERHYKCSGNQQWQVFHDMHTGQWWWELQNVLEASKPGATIAPLIISSDKTQVTLFGNKTAYPVYLTIGNLPKSIRRKPSQRGQVLLAYLPTSKLARVTVQSSRRRMMSNLFHACLRRLVAPLVQSGIDGVHMKDGDGVIRRIHPILAVYVGDYPEQVLVTCTKTGECPKCDVARSDIGDPHVLASPRNVHAVHTALSMVNGNPRDYVKACQDARIKPVFHPFWEALPYTDIFQAIAPDVLHQIHQGVFKHFTGWLVQAYGASEIDARIQRLIPNHHIHIFANGISGLSRVTGKEHNMISRVILGIINDIRLPGGFNSARLVRAIRALLDFMFIVQLPVISMCDLKSMGKALETFHENKGILIDLGIRENFNIPKFHALSHYITSIQLFGATDNYNTQHTERLHIDYTKEAYRATNTRDEYPQMTIWLERREKIERHGKYIKWRSDIHSDDIHQPSLTPMPSLTSNRRIKMTRYPSIQAVSIDDLVNKYGATFFIDAFARFVVLWRNPQTTRARLERDALDVHIPFRTVSVFHHIRYKDIHDREEASESSDVIHIKPQYKNKNGEIVPGRFDTGLVHRRAENESGIHAYRVAQVRVVFTIGLSALKHVFGNCQHPPLHLAYVEWFTPFRASPESASKLFKIERSRQGNARIASIIPVTDIVQSIHLLPLPGHTMPREWNSSNMLETCRSFLVNVFN</sequence>
<protein>
    <submittedName>
        <fullName evidence="3">Uncharacterized protein</fullName>
    </submittedName>
</protein>
<feature type="non-terminal residue" evidence="3">
    <location>
        <position position="810"/>
    </location>
</feature>
<organism evidence="3 4">
    <name type="scientific">Amanita muscaria (strain Koide BX008)</name>
    <dbReference type="NCBI Taxonomy" id="946122"/>
    <lineage>
        <taxon>Eukaryota</taxon>
        <taxon>Fungi</taxon>
        <taxon>Dikarya</taxon>
        <taxon>Basidiomycota</taxon>
        <taxon>Agaricomycotina</taxon>
        <taxon>Agaricomycetes</taxon>
        <taxon>Agaricomycetidae</taxon>
        <taxon>Agaricales</taxon>
        <taxon>Pluteineae</taxon>
        <taxon>Amanitaceae</taxon>
        <taxon>Amanita</taxon>
    </lineage>
</organism>
<dbReference type="AlphaFoldDB" id="A0A0C2T0D9"/>
<keyword evidence="4" id="KW-1185">Reference proteome</keyword>
<dbReference type="InterPro" id="IPR041078">
    <property type="entry name" value="Plavaka"/>
</dbReference>